<proteinExistence type="predicted"/>
<dbReference type="EMBL" id="CABPSB010000022">
    <property type="protein sequence ID" value="VVE47193.1"/>
    <property type="molecule type" value="Genomic_DNA"/>
</dbReference>
<sequence>MGASIVSELWLDALRHICCGICSARIKNSQYLLVVFAKAHINLHFFAVTRRISFSASAVAGWVVMLLTSVKVLAVERAAVGFVATAASDDLACGLGNLPGFGAA</sequence>
<keyword evidence="2" id="KW-1185">Reference proteome</keyword>
<reference evidence="1 2" key="1">
    <citation type="submission" date="2019-08" db="EMBL/GenBank/DDBJ databases">
        <authorList>
            <person name="Peeters C."/>
        </authorList>
    </citation>
    <scope>NUCLEOTIDE SEQUENCE [LARGE SCALE GENOMIC DNA]</scope>
    <source>
        <strain evidence="1 2">LMG 31108</strain>
    </source>
</reference>
<dbReference type="AlphaFoldDB" id="A0A5E4YGL7"/>
<dbReference type="Proteomes" id="UP000406256">
    <property type="component" value="Unassembled WGS sequence"/>
</dbReference>
<gene>
    <name evidence="1" type="ORF">PAN31108_04479</name>
</gene>
<evidence type="ECO:0000313" key="2">
    <source>
        <dbReference type="Proteomes" id="UP000406256"/>
    </source>
</evidence>
<evidence type="ECO:0000313" key="1">
    <source>
        <dbReference type="EMBL" id="VVE47193.1"/>
    </source>
</evidence>
<organism evidence="1 2">
    <name type="scientific">Pandoraea anhela</name>
    <dbReference type="NCBI Taxonomy" id="2508295"/>
    <lineage>
        <taxon>Bacteria</taxon>
        <taxon>Pseudomonadati</taxon>
        <taxon>Pseudomonadota</taxon>
        <taxon>Betaproteobacteria</taxon>
        <taxon>Burkholderiales</taxon>
        <taxon>Burkholderiaceae</taxon>
        <taxon>Pandoraea</taxon>
    </lineage>
</organism>
<name>A0A5E4YGL7_9BURK</name>
<accession>A0A5E4YGL7</accession>
<protein>
    <submittedName>
        <fullName evidence="1">Uncharacterized protein</fullName>
    </submittedName>
</protein>